<dbReference type="InterPro" id="IPR038379">
    <property type="entry name" value="SecE_sf"/>
</dbReference>
<dbReference type="InterPro" id="IPR001901">
    <property type="entry name" value="Translocase_SecE/Sec61-g"/>
</dbReference>
<dbReference type="NCBIfam" id="TIGR00964">
    <property type="entry name" value="secE_bact"/>
    <property type="match status" value="1"/>
</dbReference>
<evidence type="ECO:0000313" key="10">
    <source>
        <dbReference type="EMBL" id="TCT24814.1"/>
    </source>
</evidence>
<reference evidence="10 11" key="1">
    <citation type="submission" date="2019-03" db="EMBL/GenBank/DDBJ databases">
        <title>Genomic Encyclopedia of Type Strains, Phase IV (KMG-IV): sequencing the most valuable type-strain genomes for metagenomic binning, comparative biology and taxonomic classification.</title>
        <authorList>
            <person name="Goeker M."/>
        </authorList>
    </citation>
    <scope>NUCLEOTIDE SEQUENCE [LARGE SCALE GENOMIC DNA]</scope>
    <source>
        <strain evidence="10 11">DSM 13605</strain>
    </source>
</reference>
<dbReference type="InterPro" id="IPR005807">
    <property type="entry name" value="SecE_bac"/>
</dbReference>
<dbReference type="GO" id="GO:0065002">
    <property type="term" value="P:intracellular protein transmembrane transport"/>
    <property type="evidence" value="ECO:0007669"/>
    <property type="project" value="UniProtKB-UniRule"/>
</dbReference>
<proteinExistence type="inferred from homology"/>
<dbReference type="AlphaFoldDB" id="A0A4R3N7M2"/>
<dbReference type="GO" id="GO:0005886">
    <property type="term" value="C:plasma membrane"/>
    <property type="evidence" value="ECO:0007669"/>
    <property type="project" value="UniProtKB-UniRule"/>
</dbReference>
<dbReference type="Proteomes" id="UP000295414">
    <property type="component" value="Unassembled WGS sequence"/>
</dbReference>
<comment type="caution">
    <text evidence="9">Lacks conserved residue(s) required for the propagation of feature annotation.</text>
</comment>
<comment type="subunit">
    <text evidence="9">Component of the Sec protein translocase complex. Heterotrimer consisting of SecY, SecE and SecG subunits. The heterotrimers can form oligomers, although 1 heterotrimer is thought to be able to translocate proteins. Interacts with the ribosome. Interacts with SecDF, and other proteins may be involved. Interacts with SecA.</text>
</comment>
<dbReference type="HAMAP" id="MF_00422">
    <property type="entry name" value="SecE"/>
    <property type="match status" value="1"/>
</dbReference>
<dbReference type="GO" id="GO:0009306">
    <property type="term" value="P:protein secretion"/>
    <property type="evidence" value="ECO:0007669"/>
    <property type="project" value="UniProtKB-UniRule"/>
</dbReference>
<evidence type="ECO:0000256" key="5">
    <source>
        <dbReference type="ARBA" id="ARBA00022927"/>
    </source>
</evidence>
<organism evidence="10 11">
    <name type="scientific">Thermomonas haemolytica</name>
    <dbReference type="NCBI Taxonomy" id="141949"/>
    <lineage>
        <taxon>Bacteria</taxon>
        <taxon>Pseudomonadati</taxon>
        <taxon>Pseudomonadota</taxon>
        <taxon>Gammaproteobacteria</taxon>
        <taxon>Lysobacterales</taxon>
        <taxon>Lysobacteraceae</taxon>
        <taxon>Thermomonas</taxon>
    </lineage>
</organism>
<keyword evidence="3 9" id="KW-1003">Cell membrane</keyword>
<evidence type="ECO:0000256" key="9">
    <source>
        <dbReference type="HAMAP-Rule" id="MF_00422"/>
    </source>
</evidence>
<dbReference type="PANTHER" id="PTHR33910">
    <property type="entry name" value="PROTEIN TRANSLOCASE SUBUNIT SECE"/>
    <property type="match status" value="1"/>
</dbReference>
<accession>A0A4R3N7M2</accession>
<comment type="similarity">
    <text evidence="9">Belongs to the SecE/SEC61-gamma family.</text>
</comment>
<evidence type="ECO:0000256" key="3">
    <source>
        <dbReference type="ARBA" id="ARBA00022475"/>
    </source>
</evidence>
<evidence type="ECO:0000256" key="4">
    <source>
        <dbReference type="ARBA" id="ARBA00022692"/>
    </source>
</evidence>
<evidence type="ECO:0000313" key="11">
    <source>
        <dbReference type="Proteomes" id="UP000295414"/>
    </source>
</evidence>
<protein>
    <recommendedName>
        <fullName evidence="9">Protein translocase subunit SecE</fullName>
    </recommendedName>
</protein>
<evidence type="ECO:0000256" key="6">
    <source>
        <dbReference type="ARBA" id="ARBA00022989"/>
    </source>
</evidence>
<comment type="caution">
    <text evidence="10">The sequence shown here is derived from an EMBL/GenBank/DDBJ whole genome shotgun (WGS) entry which is preliminary data.</text>
</comment>
<dbReference type="Gene3D" id="1.20.5.1030">
    <property type="entry name" value="Preprotein translocase secy subunit"/>
    <property type="match status" value="1"/>
</dbReference>
<sequence length="126" mass="13563">MTSNSLPRPSAGSADIVKYVLAALLVAAGVFVYYWFDGALPGVARVLAVVAGLGLGVWVFLLTGAGARAREFLSESRFELRKVVWPTRQEATRTMWIVVIAVIAISLILAAFDWIIQLGVKTLLGS</sequence>
<evidence type="ECO:0000256" key="7">
    <source>
        <dbReference type="ARBA" id="ARBA00023010"/>
    </source>
</evidence>
<dbReference type="Pfam" id="PF00584">
    <property type="entry name" value="SecE"/>
    <property type="match status" value="1"/>
</dbReference>
<dbReference type="RefSeq" id="WP_114959717.1">
    <property type="nucleotide sequence ID" value="NZ_MSZW01000018.1"/>
</dbReference>
<comment type="subcellular location">
    <subcellularLocation>
        <location evidence="1">Membrane</location>
    </subcellularLocation>
</comment>
<feature type="transmembrane region" description="Helical" evidence="9">
    <location>
        <begin position="42"/>
        <end position="67"/>
    </location>
</feature>
<keyword evidence="4 9" id="KW-0812">Transmembrane</keyword>
<dbReference type="GO" id="GO:0008320">
    <property type="term" value="F:protein transmembrane transporter activity"/>
    <property type="evidence" value="ECO:0007669"/>
    <property type="project" value="UniProtKB-UniRule"/>
</dbReference>
<dbReference type="PANTHER" id="PTHR33910:SF1">
    <property type="entry name" value="PROTEIN TRANSLOCASE SUBUNIT SECE"/>
    <property type="match status" value="1"/>
</dbReference>
<keyword evidence="2 9" id="KW-0813">Transport</keyword>
<keyword evidence="7 9" id="KW-0811">Translocation</keyword>
<keyword evidence="6 9" id="KW-1133">Transmembrane helix</keyword>
<dbReference type="EMBL" id="SMAP01000003">
    <property type="protein sequence ID" value="TCT24814.1"/>
    <property type="molecule type" value="Genomic_DNA"/>
</dbReference>
<dbReference type="PRINTS" id="PR01650">
    <property type="entry name" value="SECETRNLCASE"/>
</dbReference>
<keyword evidence="5 9" id="KW-0653">Protein transport</keyword>
<dbReference type="OrthoDB" id="9806365at2"/>
<dbReference type="GO" id="GO:0006605">
    <property type="term" value="P:protein targeting"/>
    <property type="evidence" value="ECO:0007669"/>
    <property type="project" value="UniProtKB-UniRule"/>
</dbReference>
<feature type="transmembrane region" description="Helical" evidence="9">
    <location>
        <begin position="16"/>
        <end position="36"/>
    </location>
</feature>
<dbReference type="PROSITE" id="PS01067">
    <property type="entry name" value="SECE_SEC61G"/>
    <property type="match status" value="1"/>
</dbReference>
<keyword evidence="11" id="KW-1185">Reference proteome</keyword>
<keyword evidence="8 9" id="KW-0472">Membrane</keyword>
<name>A0A4R3N7M2_9GAMM</name>
<gene>
    <name evidence="9" type="primary">secE</name>
    <name evidence="10" type="ORF">EDC34_103158</name>
</gene>
<evidence type="ECO:0000256" key="1">
    <source>
        <dbReference type="ARBA" id="ARBA00004370"/>
    </source>
</evidence>
<dbReference type="GO" id="GO:0043952">
    <property type="term" value="P:protein transport by the Sec complex"/>
    <property type="evidence" value="ECO:0007669"/>
    <property type="project" value="UniProtKB-UniRule"/>
</dbReference>
<evidence type="ECO:0000256" key="2">
    <source>
        <dbReference type="ARBA" id="ARBA00022448"/>
    </source>
</evidence>
<comment type="function">
    <text evidence="9">Essential subunit of the Sec protein translocation channel SecYEG. Clamps together the 2 halves of SecY. May contact the channel plug during translocation.</text>
</comment>
<evidence type="ECO:0000256" key="8">
    <source>
        <dbReference type="ARBA" id="ARBA00023136"/>
    </source>
</evidence>
<feature type="transmembrane region" description="Helical" evidence="9">
    <location>
        <begin position="95"/>
        <end position="116"/>
    </location>
</feature>